<protein>
    <recommendedName>
        <fullName evidence="3">SRPBCC family protein</fullName>
    </recommendedName>
</protein>
<dbReference type="SUPFAM" id="SSF55961">
    <property type="entry name" value="Bet v1-like"/>
    <property type="match status" value="1"/>
</dbReference>
<organism evidence="1 2">
    <name type="scientific">Arenivirga flava</name>
    <dbReference type="NCBI Taxonomy" id="1930060"/>
    <lineage>
        <taxon>Bacteria</taxon>
        <taxon>Bacillati</taxon>
        <taxon>Actinomycetota</taxon>
        <taxon>Actinomycetes</taxon>
        <taxon>Micrococcales</taxon>
        <taxon>Microbacteriaceae</taxon>
        <taxon>Arenivirga</taxon>
    </lineage>
</organism>
<evidence type="ECO:0008006" key="3">
    <source>
        <dbReference type="Google" id="ProtNLM"/>
    </source>
</evidence>
<gene>
    <name evidence="1" type="ORF">GCM10025874_18030</name>
</gene>
<evidence type="ECO:0000313" key="2">
    <source>
        <dbReference type="Proteomes" id="UP001157160"/>
    </source>
</evidence>
<dbReference type="AlphaFoldDB" id="A0AA37UKW7"/>
<proteinExistence type="predicted"/>
<dbReference type="RefSeq" id="WP_284231877.1">
    <property type="nucleotide sequence ID" value="NZ_BSUL01000001.1"/>
</dbReference>
<keyword evidence="2" id="KW-1185">Reference proteome</keyword>
<sequence>MRILLALELPAEPDAVLEALRDPQVMRDAARPVLDYRSLEPGGFPERWEGGPHRVRLLALGLVPIGEQVIDLDWPETGREGVRMQRDRGHGLRGLLRVEHRMAVSPGPVGTRYRDRLEISGPVGALLWLPLWVVWRWRGLRIRSLAWHW</sequence>
<evidence type="ECO:0000313" key="1">
    <source>
        <dbReference type="EMBL" id="GMA28550.1"/>
    </source>
</evidence>
<name>A0AA37UKW7_9MICO</name>
<comment type="caution">
    <text evidence="1">The sequence shown here is derived from an EMBL/GenBank/DDBJ whole genome shotgun (WGS) entry which is preliminary data.</text>
</comment>
<dbReference type="EMBL" id="BSUL01000001">
    <property type="protein sequence ID" value="GMA28550.1"/>
    <property type="molecule type" value="Genomic_DNA"/>
</dbReference>
<accession>A0AA37UKW7</accession>
<reference evidence="1 2" key="1">
    <citation type="journal article" date="2014" name="Int. J. Syst. Evol. Microbiol.">
        <title>Complete genome sequence of Corynebacterium casei LMG S-19264T (=DSM 44701T), isolated from a smear-ripened cheese.</title>
        <authorList>
            <consortium name="US DOE Joint Genome Institute (JGI-PGF)"/>
            <person name="Walter F."/>
            <person name="Albersmeier A."/>
            <person name="Kalinowski J."/>
            <person name="Ruckert C."/>
        </authorList>
    </citation>
    <scope>NUCLEOTIDE SEQUENCE [LARGE SCALE GENOMIC DNA]</scope>
    <source>
        <strain evidence="1 2">NBRC 112289</strain>
    </source>
</reference>
<dbReference type="Proteomes" id="UP001157160">
    <property type="component" value="Unassembled WGS sequence"/>
</dbReference>